<keyword evidence="3" id="KW-1185">Reference proteome</keyword>
<organism evidence="2 3">
    <name type="scientific">Porites lobata</name>
    <dbReference type="NCBI Taxonomy" id="104759"/>
    <lineage>
        <taxon>Eukaryota</taxon>
        <taxon>Metazoa</taxon>
        <taxon>Cnidaria</taxon>
        <taxon>Anthozoa</taxon>
        <taxon>Hexacorallia</taxon>
        <taxon>Scleractinia</taxon>
        <taxon>Fungiina</taxon>
        <taxon>Poritidae</taxon>
        <taxon>Porites</taxon>
    </lineage>
</organism>
<protein>
    <submittedName>
        <fullName evidence="2">Uncharacterized protein</fullName>
    </submittedName>
</protein>
<sequence length="100" mass="11799">MCVHTSNRQKLSNTRTSLHVTPKGTNSSEKTFEENVTNFKQRLRMRGYRDKVIDKHLSEVKHHERMSALQNKTKTHKKILPFVTEYRPSVPSLKKIIMHK</sequence>
<feature type="region of interest" description="Disordered" evidence="1">
    <location>
        <begin position="1"/>
        <end position="31"/>
    </location>
</feature>
<name>A0ABN8Q347_9CNID</name>
<evidence type="ECO:0000313" key="2">
    <source>
        <dbReference type="EMBL" id="CAH3156295.1"/>
    </source>
</evidence>
<comment type="caution">
    <text evidence="2">The sequence shown here is derived from an EMBL/GenBank/DDBJ whole genome shotgun (WGS) entry which is preliminary data.</text>
</comment>
<dbReference type="Proteomes" id="UP001159405">
    <property type="component" value="Unassembled WGS sequence"/>
</dbReference>
<gene>
    <name evidence="2" type="ORF">PLOB_00001842</name>
</gene>
<evidence type="ECO:0000313" key="3">
    <source>
        <dbReference type="Proteomes" id="UP001159405"/>
    </source>
</evidence>
<proteinExistence type="predicted"/>
<evidence type="ECO:0000256" key="1">
    <source>
        <dbReference type="SAM" id="MobiDB-lite"/>
    </source>
</evidence>
<dbReference type="EMBL" id="CALNXK010000104">
    <property type="protein sequence ID" value="CAH3156295.1"/>
    <property type="molecule type" value="Genomic_DNA"/>
</dbReference>
<reference evidence="2 3" key="1">
    <citation type="submission" date="2022-05" db="EMBL/GenBank/DDBJ databases">
        <authorList>
            <consortium name="Genoscope - CEA"/>
            <person name="William W."/>
        </authorList>
    </citation>
    <scope>NUCLEOTIDE SEQUENCE [LARGE SCALE GENOMIC DNA]</scope>
</reference>
<accession>A0ABN8Q347</accession>